<dbReference type="RefSeq" id="WP_090935506.1">
    <property type="nucleotide sequence ID" value="NZ_FOTS01000013.1"/>
</dbReference>
<dbReference type="InterPro" id="IPR014535">
    <property type="entry name" value="Hpre_diP_synt_I"/>
</dbReference>
<evidence type="ECO:0000256" key="1">
    <source>
        <dbReference type="SAM" id="Phobius"/>
    </source>
</evidence>
<dbReference type="Pfam" id="PF07456">
    <property type="entry name" value="Hpre_diP_synt_I"/>
    <property type="match status" value="1"/>
</dbReference>
<gene>
    <name evidence="2" type="ORF">SAMN04490355_101364</name>
</gene>
<accession>A0A1I4JPV3</accession>
<dbReference type="AlphaFoldDB" id="A0A1I4JPV3"/>
<sequence>MNHTRRVVLMALFVAIASVLHIVESWIPLPLPIPGIKLGLANIISLITIATFGWRDAIYVVVIRVFLASLFGGILLGPAFAMSMSGAIASTLLMSYAYNAWHSTFSFIGISIIGAVVHGAAQIIMASLVISSLTLLWYLPYLVLLAVPTGWATGMTVAYFLAKAPRSMPKLLQ</sequence>
<dbReference type="STRING" id="1123291.SAMN04490355_101364"/>
<evidence type="ECO:0000313" key="3">
    <source>
        <dbReference type="Proteomes" id="UP000199520"/>
    </source>
</evidence>
<dbReference type="PIRSF" id="PIRSF027391">
    <property type="entry name" value="Hpre_diP_synt_I"/>
    <property type="match status" value="1"/>
</dbReference>
<dbReference type="InterPro" id="IPR010898">
    <property type="entry name" value="Hpre_diP_synth_I"/>
</dbReference>
<evidence type="ECO:0000313" key="2">
    <source>
        <dbReference type="EMBL" id="SFL68331.1"/>
    </source>
</evidence>
<feature type="transmembrane region" description="Helical" evidence="1">
    <location>
        <begin position="105"/>
        <end position="130"/>
    </location>
</feature>
<dbReference type="Gene3D" id="1.10.1760.20">
    <property type="match status" value="1"/>
</dbReference>
<name>A0A1I4JPV3_9FIRM</name>
<dbReference type="Proteomes" id="UP000199520">
    <property type="component" value="Unassembled WGS sequence"/>
</dbReference>
<keyword evidence="1" id="KW-0472">Membrane</keyword>
<keyword evidence="3" id="KW-1185">Reference proteome</keyword>
<feature type="transmembrane region" description="Helical" evidence="1">
    <location>
        <begin position="7"/>
        <end position="27"/>
    </location>
</feature>
<keyword evidence="1" id="KW-1133">Transmembrane helix</keyword>
<keyword evidence="1" id="KW-0812">Transmembrane</keyword>
<feature type="transmembrane region" description="Helical" evidence="1">
    <location>
        <begin position="33"/>
        <end position="50"/>
    </location>
</feature>
<dbReference type="EMBL" id="FOTS01000013">
    <property type="protein sequence ID" value="SFL68331.1"/>
    <property type="molecule type" value="Genomic_DNA"/>
</dbReference>
<organism evidence="2 3">
    <name type="scientific">Pelosinus propionicus DSM 13327</name>
    <dbReference type="NCBI Taxonomy" id="1123291"/>
    <lineage>
        <taxon>Bacteria</taxon>
        <taxon>Bacillati</taxon>
        <taxon>Bacillota</taxon>
        <taxon>Negativicutes</taxon>
        <taxon>Selenomonadales</taxon>
        <taxon>Sporomusaceae</taxon>
        <taxon>Pelosinus</taxon>
    </lineage>
</organism>
<reference evidence="3" key="1">
    <citation type="submission" date="2016-10" db="EMBL/GenBank/DDBJ databases">
        <authorList>
            <person name="Varghese N."/>
            <person name="Submissions S."/>
        </authorList>
    </citation>
    <scope>NUCLEOTIDE SEQUENCE [LARGE SCALE GENOMIC DNA]</scope>
    <source>
        <strain evidence="3">DSM 13327</strain>
    </source>
</reference>
<proteinExistence type="predicted"/>
<dbReference type="OrthoDB" id="9799095at2"/>
<feature type="transmembrane region" description="Helical" evidence="1">
    <location>
        <begin position="136"/>
        <end position="162"/>
    </location>
</feature>
<protein>
    <submittedName>
        <fullName evidence="2">Heptaprenyl diphosphate synthase</fullName>
    </submittedName>
</protein>